<evidence type="ECO:0000259" key="3">
    <source>
        <dbReference type="Pfam" id="PF03033"/>
    </source>
</evidence>
<dbReference type="Gene3D" id="3.40.50.2000">
    <property type="entry name" value="Glycogen Phosphorylase B"/>
    <property type="match status" value="1"/>
</dbReference>
<dbReference type="SUPFAM" id="SSF53756">
    <property type="entry name" value="UDP-Glycosyltransferase/glycogen phosphorylase"/>
    <property type="match status" value="1"/>
</dbReference>
<dbReference type="Proteomes" id="UP000318093">
    <property type="component" value="Unassembled WGS sequence"/>
</dbReference>
<dbReference type="InterPro" id="IPR004276">
    <property type="entry name" value="GlycoTrans_28_N"/>
</dbReference>
<dbReference type="EMBL" id="VBAN01000045">
    <property type="protein sequence ID" value="TMI84790.1"/>
    <property type="molecule type" value="Genomic_DNA"/>
</dbReference>
<dbReference type="AlphaFoldDB" id="A0A537JMV0"/>
<dbReference type="GO" id="GO:0005975">
    <property type="term" value="P:carbohydrate metabolic process"/>
    <property type="evidence" value="ECO:0007669"/>
    <property type="project" value="InterPro"/>
</dbReference>
<comment type="caution">
    <text evidence="4">The sequence shown here is derived from an EMBL/GenBank/DDBJ whole genome shotgun (WGS) entry which is preliminary data.</text>
</comment>
<evidence type="ECO:0000256" key="2">
    <source>
        <dbReference type="ARBA" id="ARBA00022679"/>
    </source>
</evidence>
<dbReference type="PANTHER" id="PTHR21015">
    <property type="entry name" value="UDP-N-ACETYLGLUCOSAMINE--N-ACETYLMURAMYL-(PENTAPEPTIDE) PYROPHOSPHORYL-UNDECAPRENOL N-ACETYLGLUCOSAMINE TRANSFERASE 1"/>
    <property type="match status" value="1"/>
</dbReference>
<evidence type="ECO:0000313" key="5">
    <source>
        <dbReference type="Proteomes" id="UP000318093"/>
    </source>
</evidence>
<feature type="domain" description="Glycosyltransferase family 28 N-terminal" evidence="3">
    <location>
        <begin position="7"/>
        <end position="68"/>
    </location>
</feature>
<keyword evidence="2" id="KW-0808">Transferase</keyword>
<accession>A0A537JMV0</accession>
<dbReference type="PANTHER" id="PTHR21015:SF22">
    <property type="entry name" value="GLYCOSYLTRANSFERASE"/>
    <property type="match status" value="1"/>
</dbReference>
<evidence type="ECO:0000313" key="4">
    <source>
        <dbReference type="EMBL" id="TMI84790.1"/>
    </source>
</evidence>
<reference evidence="4 5" key="1">
    <citation type="journal article" date="2019" name="Nat. Microbiol.">
        <title>Mediterranean grassland soil C-N compound turnover is dependent on rainfall and depth, and is mediated by genomically divergent microorganisms.</title>
        <authorList>
            <person name="Diamond S."/>
            <person name="Andeer P.F."/>
            <person name="Li Z."/>
            <person name="Crits-Christoph A."/>
            <person name="Burstein D."/>
            <person name="Anantharaman K."/>
            <person name="Lane K.R."/>
            <person name="Thomas B.C."/>
            <person name="Pan C."/>
            <person name="Northen T.R."/>
            <person name="Banfield J.F."/>
        </authorList>
    </citation>
    <scope>NUCLEOTIDE SEQUENCE [LARGE SCALE GENOMIC DNA]</scope>
    <source>
        <strain evidence="4">NP_6</strain>
    </source>
</reference>
<dbReference type="GO" id="GO:1901137">
    <property type="term" value="P:carbohydrate derivative biosynthetic process"/>
    <property type="evidence" value="ECO:0007669"/>
    <property type="project" value="UniProtKB-ARBA"/>
</dbReference>
<gene>
    <name evidence="4" type="ORF">E6H03_01435</name>
</gene>
<keyword evidence="1" id="KW-0328">Glycosyltransferase</keyword>
<proteinExistence type="predicted"/>
<dbReference type="Pfam" id="PF03033">
    <property type="entry name" value="Glyco_transf_28"/>
    <property type="match status" value="1"/>
</dbReference>
<sequence>MGASMNILLAGGGTGGHVYPAIALAEAFLRHDPGTRLLFVGSRAGMEARLAPAADIPFVGLAVRPPRSLGPVRVVLSAASLGLPWLRSWWGRSSILRC</sequence>
<name>A0A537JMV0_9BACT</name>
<evidence type="ECO:0000256" key="1">
    <source>
        <dbReference type="ARBA" id="ARBA00022676"/>
    </source>
</evidence>
<protein>
    <recommendedName>
        <fullName evidence="3">Glycosyltransferase family 28 N-terminal domain-containing protein</fullName>
    </recommendedName>
</protein>
<dbReference type="GO" id="GO:0016758">
    <property type="term" value="F:hexosyltransferase activity"/>
    <property type="evidence" value="ECO:0007669"/>
    <property type="project" value="InterPro"/>
</dbReference>
<organism evidence="4 5">
    <name type="scientific">Candidatus Segetimicrobium genomatis</name>
    <dbReference type="NCBI Taxonomy" id="2569760"/>
    <lineage>
        <taxon>Bacteria</taxon>
        <taxon>Bacillati</taxon>
        <taxon>Candidatus Sysuimicrobiota</taxon>
        <taxon>Candidatus Sysuimicrobiia</taxon>
        <taxon>Candidatus Sysuimicrobiales</taxon>
        <taxon>Candidatus Segetimicrobiaceae</taxon>
        <taxon>Candidatus Segetimicrobium</taxon>
    </lineage>
</organism>